<sequence length="58" mass="6666">MKEYPEQFWQIGIQWLWVAVSMEISPQRDIQEVVRGIGQNFPQLVSHATPVVSVSPVE</sequence>
<reference evidence="1 2" key="1">
    <citation type="journal article" date="2020" name="ISME J.">
        <title>Comparative genomics reveals insights into cyanobacterial evolution and habitat adaptation.</title>
        <authorList>
            <person name="Chen M.Y."/>
            <person name="Teng W.K."/>
            <person name="Zhao L."/>
            <person name="Hu C.X."/>
            <person name="Zhou Y.K."/>
            <person name="Han B.P."/>
            <person name="Song L.R."/>
            <person name="Shu W.S."/>
        </authorList>
    </citation>
    <scope>NUCLEOTIDE SEQUENCE [LARGE SCALE GENOMIC DNA]</scope>
    <source>
        <strain evidence="1 2">FACHB-838</strain>
    </source>
</reference>
<keyword evidence="2" id="KW-1185">Reference proteome</keyword>
<accession>A0ABR8DY91</accession>
<protein>
    <recommendedName>
        <fullName evidence="3">Transposase</fullName>
    </recommendedName>
</protein>
<evidence type="ECO:0008006" key="3">
    <source>
        <dbReference type="Google" id="ProtNLM"/>
    </source>
</evidence>
<organism evidence="1 2">
    <name type="scientific">Nostoc flagelliforme FACHB-838</name>
    <dbReference type="NCBI Taxonomy" id="2692904"/>
    <lineage>
        <taxon>Bacteria</taxon>
        <taxon>Bacillati</taxon>
        <taxon>Cyanobacteriota</taxon>
        <taxon>Cyanophyceae</taxon>
        <taxon>Nostocales</taxon>
        <taxon>Nostocaceae</taxon>
        <taxon>Nostoc</taxon>
    </lineage>
</organism>
<proteinExistence type="predicted"/>
<gene>
    <name evidence="1" type="ORF">H6G97_33690</name>
</gene>
<dbReference type="Proteomes" id="UP000623440">
    <property type="component" value="Unassembled WGS sequence"/>
</dbReference>
<evidence type="ECO:0000313" key="1">
    <source>
        <dbReference type="EMBL" id="MBD2534214.1"/>
    </source>
</evidence>
<name>A0ABR8DY91_9NOSO</name>
<evidence type="ECO:0000313" key="2">
    <source>
        <dbReference type="Proteomes" id="UP000623440"/>
    </source>
</evidence>
<dbReference type="RefSeq" id="WP_190944729.1">
    <property type="nucleotide sequence ID" value="NZ_JACJSI010000143.1"/>
</dbReference>
<dbReference type="EMBL" id="JACJSI010000143">
    <property type="protein sequence ID" value="MBD2534214.1"/>
    <property type="molecule type" value="Genomic_DNA"/>
</dbReference>
<comment type="caution">
    <text evidence="1">The sequence shown here is derived from an EMBL/GenBank/DDBJ whole genome shotgun (WGS) entry which is preliminary data.</text>
</comment>